<dbReference type="Pfam" id="PF01179">
    <property type="entry name" value="Cu_amine_oxid"/>
    <property type="match status" value="1"/>
</dbReference>
<keyword evidence="1 2" id="KW-0801">TPQ</keyword>
<dbReference type="PANTHER" id="PTHR10638">
    <property type="entry name" value="COPPER AMINE OXIDASE"/>
    <property type="match status" value="1"/>
</dbReference>
<dbReference type="GO" id="GO:0005507">
    <property type="term" value="F:copper ion binding"/>
    <property type="evidence" value="ECO:0007669"/>
    <property type="project" value="InterPro"/>
</dbReference>
<dbReference type="GO" id="GO:0009308">
    <property type="term" value="P:amine metabolic process"/>
    <property type="evidence" value="ECO:0007669"/>
    <property type="project" value="UniProtKB-UniRule"/>
</dbReference>
<comment type="caution">
    <text evidence="4">The sequence shown here is derived from an EMBL/GenBank/DDBJ whole genome shotgun (WGS) entry which is preliminary data.</text>
</comment>
<dbReference type="PANTHER" id="PTHR10638:SF87">
    <property type="entry name" value="AMINE OXIDASE [COPPER-CONTAINING] ALPHA 2, PEROXISOMAL-RELATED"/>
    <property type="match status" value="1"/>
</dbReference>
<reference evidence="4 5" key="1">
    <citation type="submission" date="2024-01" db="EMBL/GenBank/DDBJ databases">
        <authorList>
            <person name="Waweru B."/>
        </authorList>
    </citation>
    <scope>NUCLEOTIDE SEQUENCE [LARGE SCALE GENOMIC DNA]</scope>
</reference>
<keyword evidence="5" id="KW-1185">Reference proteome</keyword>
<evidence type="ECO:0000256" key="1">
    <source>
        <dbReference type="PIRSR" id="PIRSR600269-51"/>
    </source>
</evidence>
<dbReference type="InterPro" id="IPR015798">
    <property type="entry name" value="Cu_amine_oxidase_C"/>
</dbReference>
<sequence>MWRHSELGFPDHAITEARPEVSLVVRMVATVGNYDHIVDWELKPSGSIKAQVGLSGILEVKSTTFAHADQINEEVYGTLLADNTIGLNHDHFLIYRLDLDIDGVANSFVKQNLVTKNVTGNVSPRKSYWTAVRETAKTESDAKIHLGTNPSDLIIVNPNKKTKPGNHHGYRWIPGTQTHSLLSDDDYPQIRGAFSKYNVWVTPYNKSEKWAGGKYVDQSKGQDTLAVWTLSAGFELRPTNFFESNPVLKVLPHKPVRA</sequence>
<gene>
    <name evidence="4" type="ORF">DCAF_LOCUS4741</name>
</gene>
<keyword evidence="2" id="KW-0560">Oxidoreductase</keyword>
<accession>A0AAV1R147</accession>
<evidence type="ECO:0000313" key="4">
    <source>
        <dbReference type="EMBL" id="CAK7327034.1"/>
    </source>
</evidence>
<dbReference type="GO" id="GO:0048038">
    <property type="term" value="F:quinone binding"/>
    <property type="evidence" value="ECO:0007669"/>
    <property type="project" value="InterPro"/>
</dbReference>
<dbReference type="InterPro" id="IPR000269">
    <property type="entry name" value="Cu_amine_oxidase"/>
</dbReference>
<dbReference type="Proteomes" id="UP001314170">
    <property type="component" value="Unassembled WGS sequence"/>
</dbReference>
<dbReference type="EMBL" id="CAWUPB010000851">
    <property type="protein sequence ID" value="CAK7327034.1"/>
    <property type="molecule type" value="Genomic_DNA"/>
</dbReference>
<protein>
    <recommendedName>
        <fullName evidence="2">Amine oxidase</fullName>
        <ecNumber evidence="2">1.4.3.-</ecNumber>
    </recommendedName>
</protein>
<keyword evidence="2" id="KW-0186">Copper</keyword>
<evidence type="ECO:0000313" key="5">
    <source>
        <dbReference type="Proteomes" id="UP001314170"/>
    </source>
</evidence>
<comment type="PTM">
    <text evidence="1 2">Topaquinone (TPQ) is generated by copper-dependent autoxidation of a specific tyrosyl residue.</text>
</comment>
<name>A0AAV1R147_9ROSI</name>
<evidence type="ECO:0000259" key="3">
    <source>
        <dbReference type="Pfam" id="PF01179"/>
    </source>
</evidence>
<feature type="domain" description="Copper amine oxidase catalytic" evidence="3">
    <location>
        <begin position="1"/>
        <end position="229"/>
    </location>
</feature>
<keyword evidence="2" id="KW-0479">Metal-binding</keyword>
<comment type="cofactor">
    <cofactor evidence="2">
        <name>Cu cation</name>
        <dbReference type="ChEBI" id="CHEBI:23378"/>
    </cofactor>
    <text evidence="2">Contains 1 topaquinone per subunit.</text>
</comment>
<dbReference type="Gene3D" id="2.70.98.20">
    <property type="entry name" value="Copper amine oxidase, catalytic domain"/>
    <property type="match status" value="1"/>
</dbReference>
<dbReference type="GO" id="GO:0008131">
    <property type="term" value="F:primary methylamine oxidase activity"/>
    <property type="evidence" value="ECO:0007669"/>
    <property type="project" value="InterPro"/>
</dbReference>
<proteinExistence type="inferred from homology"/>
<dbReference type="InterPro" id="IPR036460">
    <property type="entry name" value="Cu_amine_oxidase_C_sf"/>
</dbReference>
<dbReference type="AlphaFoldDB" id="A0AAV1R147"/>
<dbReference type="EC" id="1.4.3.-" evidence="2"/>
<dbReference type="SUPFAM" id="SSF49998">
    <property type="entry name" value="Amine oxidase catalytic domain"/>
    <property type="match status" value="1"/>
</dbReference>
<comment type="similarity">
    <text evidence="2">Belongs to the copper/topaquinone oxidase family.</text>
</comment>
<evidence type="ECO:0000256" key="2">
    <source>
        <dbReference type="RuleBase" id="RU000672"/>
    </source>
</evidence>
<feature type="modified residue" description="2',4',5'-topaquinone" evidence="1">
    <location>
        <position position="34"/>
    </location>
</feature>
<organism evidence="4 5">
    <name type="scientific">Dovyalis caffra</name>
    <dbReference type="NCBI Taxonomy" id="77055"/>
    <lineage>
        <taxon>Eukaryota</taxon>
        <taxon>Viridiplantae</taxon>
        <taxon>Streptophyta</taxon>
        <taxon>Embryophyta</taxon>
        <taxon>Tracheophyta</taxon>
        <taxon>Spermatophyta</taxon>
        <taxon>Magnoliopsida</taxon>
        <taxon>eudicotyledons</taxon>
        <taxon>Gunneridae</taxon>
        <taxon>Pentapetalae</taxon>
        <taxon>rosids</taxon>
        <taxon>fabids</taxon>
        <taxon>Malpighiales</taxon>
        <taxon>Salicaceae</taxon>
        <taxon>Flacourtieae</taxon>
        <taxon>Dovyalis</taxon>
    </lineage>
</organism>